<feature type="compositionally biased region" description="Gly residues" evidence="1">
    <location>
        <begin position="86"/>
        <end position="104"/>
    </location>
</feature>
<feature type="compositionally biased region" description="Low complexity" evidence="1">
    <location>
        <begin position="928"/>
        <end position="941"/>
    </location>
</feature>
<feature type="region of interest" description="Disordered" evidence="1">
    <location>
        <begin position="49"/>
        <end position="268"/>
    </location>
</feature>
<sequence length="947" mass="97517">MSSGRGGGGNAVEIPASTKKVVQDLKEVVGYSEEEIYAMLKECNMDPNETAQRLLNQDPFHEVKRKRDKKKESGGAKESQDMRGRLGSGGYPRGGGRSGGGRGGSLPRYGSQGSQEHGGGRGRPYGRENGIHPGSRSSSTVSNSSPAFGQTRPSGTALSSTPSSTAAQPPAVSVPTSTASSGSSGGSAANGSSGYVKPAPGPQGAWASGHGTMADLLKARAAPPSSTPSSQSPSTSPSIPAAVAPSYPAAAAPASSSEASEFYSSSTDPVLDSFVDSVPAGSQNVIGAVGNQRLIGDRFVSLTPAELSLDSSAASSSTQTSAVPAAVGSGETEVEEVEARAASPAAASTPASSSQDTSPEKADVSVEVGNSQTHGSKSVLGGSQFDGRPLYGSPQQPVGTQKAVGGGAFEWKAKASGHGSLGASSDGGSQGLDAVNPTSIAQAYQSLSIQDDEPVIIPTHLRVPEADRSHLSFGSFGADFGTGHGTSFGFAEAQENKKHAETIAVEENSMEMAPPSSVETQVEIVQSYGLQQVATPVENLSASVEAPSVMHPAPVIPAQEQPTKPDPVVQQTPYFLGVSNYSGFGLMPQMPAGQYAYEQTESLPQDVSRIPSMMPTYDPTTSYYTSAFRGADADRLYPPYVPTNTASKYSGNVGLVAAPSLLSSQEGGNPMLASAAPSVSAAQTSQPGSNVQTTQVMPQQALPMHYSQPPSVHFGSYMSYQYMPANYPYLQPPYPHHIYNSNSTSYAQPPAGSTYTPPAATSYPAGGAAGVKFPMPQYKPGAAAGSGPNSALGMGYGGYTTTPSGYASSPAVTAGNASGYEDVNTSHYKDSTLYIPSQQGDSSTVWIQAAMPREMGPTGTMQTSSYYNLAGQGQHSGYAHSQQPAHGHAHPNAAYANLYHPSQTGLAPSHQILQQPQNMGGGGGNSQAGGYQQQPQRTQQTWNNSNY</sequence>
<feature type="region of interest" description="Disordered" evidence="1">
    <location>
        <begin position="310"/>
        <end position="402"/>
    </location>
</feature>
<feature type="region of interest" description="Disordered" evidence="1">
    <location>
        <begin position="913"/>
        <end position="947"/>
    </location>
</feature>
<feature type="compositionally biased region" description="Low complexity" evidence="1">
    <location>
        <begin position="310"/>
        <end position="331"/>
    </location>
</feature>
<keyword evidence="4" id="KW-1185">Reference proteome</keyword>
<dbReference type="PANTHER" id="PTHR46775:SF1">
    <property type="entry name" value="FLOCCULATION PROTEIN (DUF1296)"/>
    <property type="match status" value="1"/>
</dbReference>
<protein>
    <recommendedName>
        <fullName evidence="2">GBF-interacting protein 1 N-terminal domain-containing protein</fullName>
    </recommendedName>
</protein>
<dbReference type="EMBL" id="ABEU02000015">
    <property type="status" value="NOT_ANNOTATED_CDS"/>
    <property type="molecule type" value="Genomic_DNA"/>
</dbReference>
<organism evidence="3 4">
    <name type="scientific">Physcomitrium patens</name>
    <name type="common">Spreading-leaved earth moss</name>
    <name type="synonym">Physcomitrella patens</name>
    <dbReference type="NCBI Taxonomy" id="3218"/>
    <lineage>
        <taxon>Eukaryota</taxon>
        <taxon>Viridiplantae</taxon>
        <taxon>Streptophyta</taxon>
        <taxon>Embryophyta</taxon>
        <taxon>Bryophyta</taxon>
        <taxon>Bryophytina</taxon>
        <taxon>Bryopsida</taxon>
        <taxon>Funariidae</taxon>
        <taxon>Funariales</taxon>
        <taxon>Funariaceae</taxon>
        <taxon>Physcomitrium</taxon>
    </lineage>
</organism>
<accession>A0A7I4AUG6</accession>
<name>A0A7I4AUG6_PHYPA</name>
<dbReference type="PANTHER" id="PTHR46775">
    <property type="entry name" value="FLOCCULATION PROTEIN (DUF1296)"/>
    <property type="match status" value="1"/>
</dbReference>
<dbReference type="EnsemblPlants" id="Pp3c15_10620V3.2">
    <property type="protein sequence ID" value="Pp3c15_10620V3.2"/>
    <property type="gene ID" value="Pp3c15_10620"/>
</dbReference>
<dbReference type="InterPro" id="IPR009060">
    <property type="entry name" value="UBA-like_sf"/>
</dbReference>
<reference evidence="3" key="3">
    <citation type="submission" date="2020-12" db="UniProtKB">
        <authorList>
            <consortium name="EnsemblPlants"/>
        </authorList>
    </citation>
    <scope>IDENTIFICATION</scope>
</reference>
<reference evidence="3 4" key="2">
    <citation type="journal article" date="2018" name="Plant J.">
        <title>The Physcomitrella patens chromosome-scale assembly reveals moss genome structure and evolution.</title>
        <authorList>
            <person name="Lang D."/>
            <person name="Ullrich K.K."/>
            <person name="Murat F."/>
            <person name="Fuchs J."/>
            <person name="Jenkins J."/>
            <person name="Haas F.B."/>
            <person name="Piednoel M."/>
            <person name="Gundlach H."/>
            <person name="Van Bel M."/>
            <person name="Meyberg R."/>
            <person name="Vives C."/>
            <person name="Morata J."/>
            <person name="Symeonidi A."/>
            <person name="Hiss M."/>
            <person name="Muchero W."/>
            <person name="Kamisugi Y."/>
            <person name="Saleh O."/>
            <person name="Blanc G."/>
            <person name="Decker E.L."/>
            <person name="van Gessel N."/>
            <person name="Grimwood J."/>
            <person name="Hayes R.D."/>
            <person name="Graham S.W."/>
            <person name="Gunter L.E."/>
            <person name="McDaniel S.F."/>
            <person name="Hoernstein S.N.W."/>
            <person name="Larsson A."/>
            <person name="Li F.W."/>
            <person name="Perroud P.F."/>
            <person name="Phillips J."/>
            <person name="Ranjan P."/>
            <person name="Rokshar D.S."/>
            <person name="Rothfels C.J."/>
            <person name="Schneider L."/>
            <person name="Shu S."/>
            <person name="Stevenson D.W."/>
            <person name="Thummler F."/>
            <person name="Tillich M."/>
            <person name="Villarreal Aguilar J.C."/>
            <person name="Widiez T."/>
            <person name="Wong G.K."/>
            <person name="Wymore A."/>
            <person name="Zhang Y."/>
            <person name="Zimmer A.D."/>
            <person name="Quatrano R.S."/>
            <person name="Mayer K.F.X."/>
            <person name="Goodstein D."/>
            <person name="Casacuberta J.M."/>
            <person name="Vandepoele K."/>
            <person name="Reski R."/>
            <person name="Cuming A.C."/>
            <person name="Tuskan G.A."/>
            <person name="Maumus F."/>
            <person name="Salse J."/>
            <person name="Schmutz J."/>
            <person name="Rensing S.A."/>
        </authorList>
    </citation>
    <scope>NUCLEOTIDE SEQUENCE [LARGE SCALE GENOMIC DNA]</scope>
    <source>
        <strain evidence="3 4">cv. Gransden 2004</strain>
    </source>
</reference>
<dbReference type="Gramene" id="Pp3c15_10620V3.2">
    <property type="protein sequence ID" value="Pp3c15_10620V3.2"/>
    <property type="gene ID" value="Pp3c15_10620"/>
</dbReference>
<feature type="compositionally biased region" description="Low complexity" evidence="1">
    <location>
        <begin position="153"/>
        <end position="194"/>
    </location>
</feature>
<dbReference type="Pfam" id="PF06972">
    <property type="entry name" value="GIP1_N"/>
    <property type="match status" value="1"/>
</dbReference>
<dbReference type="Proteomes" id="UP000006727">
    <property type="component" value="Chromosome 15"/>
</dbReference>
<proteinExistence type="predicted"/>
<evidence type="ECO:0000313" key="3">
    <source>
        <dbReference type="EnsemblPlants" id="Pp3c15_10620V3.2"/>
    </source>
</evidence>
<dbReference type="AlphaFoldDB" id="A0A7I4AUG6"/>
<evidence type="ECO:0000313" key="4">
    <source>
        <dbReference type="Proteomes" id="UP000006727"/>
    </source>
</evidence>
<gene>
    <name evidence="3" type="primary">LOC112292533</name>
</gene>
<feature type="compositionally biased region" description="Low complexity" evidence="1">
    <location>
        <begin position="135"/>
        <end position="145"/>
    </location>
</feature>
<feature type="compositionally biased region" description="Basic and acidic residues" evidence="1">
    <location>
        <begin position="70"/>
        <end position="84"/>
    </location>
</feature>
<dbReference type="InterPro" id="IPR009719">
    <property type="entry name" value="GIP1_N"/>
</dbReference>
<feature type="compositionally biased region" description="Low complexity" evidence="1">
    <location>
        <begin position="340"/>
        <end position="354"/>
    </location>
</feature>
<evidence type="ECO:0000259" key="2">
    <source>
        <dbReference type="Pfam" id="PF06972"/>
    </source>
</evidence>
<dbReference type="SUPFAM" id="SSF46934">
    <property type="entry name" value="UBA-like"/>
    <property type="match status" value="1"/>
</dbReference>
<evidence type="ECO:0000256" key="1">
    <source>
        <dbReference type="SAM" id="MobiDB-lite"/>
    </source>
</evidence>
<reference evidence="3 4" key="1">
    <citation type="journal article" date="2008" name="Science">
        <title>The Physcomitrella genome reveals evolutionary insights into the conquest of land by plants.</title>
        <authorList>
            <person name="Rensing S."/>
            <person name="Lang D."/>
            <person name="Zimmer A."/>
            <person name="Terry A."/>
            <person name="Salamov A."/>
            <person name="Shapiro H."/>
            <person name="Nishiyama T."/>
            <person name="Perroud P.-F."/>
            <person name="Lindquist E."/>
            <person name="Kamisugi Y."/>
            <person name="Tanahashi T."/>
            <person name="Sakakibara K."/>
            <person name="Fujita T."/>
            <person name="Oishi K."/>
            <person name="Shin-I T."/>
            <person name="Kuroki Y."/>
            <person name="Toyoda A."/>
            <person name="Suzuki Y."/>
            <person name="Hashimoto A."/>
            <person name="Yamaguchi K."/>
            <person name="Sugano A."/>
            <person name="Kohara Y."/>
            <person name="Fujiyama A."/>
            <person name="Anterola A."/>
            <person name="Aoki S."/>
            <person name="Ashton N."/>
            <person name="Barbazuk W.B."/>
            <person name="Barker E."/>
            <person name="Bennetzen J."/>
            <person name="Bezanilla M."/>
            <person name="Blankenship R."/>
            <person name="Cho S.H."/>
            <person name="Dutcher S."/>
            <person name="Estelle M."/>
            <person name="Fawcett J.A."/>
            <person name="Gundlach H."/>
            <person name="Hanada K."/>
            <person name="Heyl A."/>
            <person name="Hicks K.A."/>
            <person name="Hugh J."/>
            <person name="Lohr M."/>
            <person name="Mayer K."/>
            <person name="Melkozernov A."/>
            <person name="Murata T."/>
            <person name="Nelson D."/>
            <person name="Pils B."/>
            <person name="Prigge M."/>
            <person name="Reiss B."/>
            <person name="Renner T."/>
            <person name="Rombauts S."/>
            <person name="Rushton P."/>
            <person name="Sanderfoot A."/>
            <person name="Schween G."/>
            <person name="Shiu S.-H."/>
            <person name="Stueber K."/>
            <person name="Theodoulou F.L."/>
            <person name="Tu H."/>
            <person name="Van de Peer Y."/>
            <person name="Verrier P.J."/>
            <person name="Waters E."/>
            <person name="Wood A."/>
            <person name="Yang L."/>
            <person name="Cove D."/>
            <person name="Cuming A."/>
            <person name="Hasebe M."/>
            <person name="Lucas S."/>
            <person name="Mishler D.B."/>
            <person name="Reski R."/>
            <person name="Grigoriev I."/>
            <person name="Quatrano R.S."/>
            <person name="Boore J.L."/>
        </authorList>
    </citation>
    <scope>NUCLEOTIDE SEQUENCE [LARGE SCALE GENOMIC DNA]</scope>
    <source>
        <strain evidence="3 4">cv. Gransden 2004</strain>
    </source>
</reference>
<feature type="domain" description="GBF-interacting protein 1 N-terminal" evidence="2">
    <location>
        <begin position="14"/>
        <end position="72"/>
    </location>
</feature>
<feature type="compositionally biased region" description="Low complexity" evidence="1">
    <location>
        <begin position="219"/>
        <end position="266"/>
    </location>
</feature>
<dbReference type="InterPro" id="IPR044277">
    <property type="entry name" value="GIP1"/>
</dbReference>